<sequence>MTGINQFVDLFGYSPDAAAEGLKKQLEEKWKPRDPREPLESGEMFSWGSFNLCTPSVRKEGVAKDFISLDVSWSNSATIDELRKGRESSAVDKDDSRTDFQAFSIGPDVYGELKESGFYLYFECAVPGASPGQEENLPLRARLSDQWTDKGERATSARYSRILMPAARATAKALGCTNAPDLPVDATPKPSS</sequence>
<evidence type="ECO:0000313" key="1">
    <source>
        <dbReference type="EMBL" id="GAA2502252.1"/>
    </source>
</evidence>
<keyword evidence="2" id="KW-1185">Reference proteome</keyword>
<dbReference type="Proteomes" id="UP001501358">
    <property type="component" value="Unassembled WGS sequence"/>
</dbReference>
<evidence type="ECO:0000313" key="2">
    <source>
        <dbReference type="Proteomes" id="UP001501358"/>
    </source>
</evidence>
<comment type="caution">
    <text evidence="1">The sequence shown here is derived from an EMBL/GenBank/DDBJ whole genome shotgun (WGS) entry which is preliminary data.</text>
</comment>
<protein>
    <submittedName>
        <fullName evidence="1">Uncharacterized protein</fullName>
    </submittedName>
</protein>
<organism evidence="1 2">
    <name type="scientific">Streptomyces thermolineatus</name>
    <dbReference type="NCBI Taxonomy" id="44033"/>
    <lineage>
        <taxon>Bacteria</taxon>
        <taxon>Bacillati</taxon>
        <taxon>Actinomycetota</taxon>
        <taxon>Actinomycetes</taxon>
        <taxon>Kitasatosporales</taxon>
        <taxon>Streptomycetaceae</taxon>
        <taxon>Streptomyces</taxon>
    </lineage>
</organism>
<gene>
    <name evidence="1" type="ORF">GCM10010406_43400</name>
</gene>
<accession>A0ABN3MHR3</accession>
<proteinExistence type="predicted"/>
<dbReference type="EMBL" id="BAAATA010000031">
    <property type="protein sequence ID" value="GAA2502252.1"/>
    <property type="molecule type" value="Genomic_DNA"/>
</dbReference>
<name>A0ABN3MHR3_9ACTN</name>
<reference evidence="1 2" key="1">
    <citation type="journal article" date="2019" name="Int. J. Syst. Evol. Microbiol.">
        <title>The Global Catalogue of Microorganisms (GCM) 10K type strain sequencing project: providing services to taxonomists for standard genome sequencing and annotation.</title>
        <authorList>
            <consortium name="The Broad Institute Genomics Platform"/>
            <consortium name="The Broad Institute Genome Sequencing Center for Infectious Disease"/>
            <person name="Wu L."/>
            <person name="Ma J."/>
        </authorList>
    </citation>
    <scope>NUCLEOTIDE SEQUENCE [LARGE SCALE GENOMIC DNA]</scope>
    <source>
        <strain evidence="1 2">JCM 6307</strain>
    </source>
</reference>